<comment type="pathway">
    <text evidence="2">Secondary metabolite biosynthesis.</text>
</comment>
<evidence type="ECO:0000256" key="2">
    <source>
        <dbReference type="ARBA" id="ARBA00005179"/>
    </source>
</evidence>
<name>A0A0K6FQ05_9AGAM</name>
<dbReference type="InterPro" id="IPR017972">
    <property type="entry name" value="Cyt_P450_CS"/>
</dbReference>
<evidence type="ECO:0000256" key="3">
    <source>
        <dbReference type="ARBA" id="ARBA00010617"/>
    </source>
</evidence>
<keyword evidence="8 10" id="KW-0503">Monooxygenase</keyword>
<dbReference type="GO" id="GO:0004497">
    <property type="term" value="F:monooxygenase activity"/>
    <property type="evidence" value="ECO:0007669"/>
    <property type="project" value="UniProtKB-KW"/>
</dbReference>
<evidence type="ECO:0000313" key="11">
    <source>
        <dbReference type="EMBL" id="CUA68069.1"/>
    </source>
</evidence>
<dbReference type="Proteomes" id="UP000044841">
    <property type="component" value="Unassembled WGS sequence"/>
</dbReference>
<keyword evidence="5 9" id="KW-0479">Metal-binding</keyword>
<dbReference type="GO" id="GO:0016705">
    <property type="term" value="F:oxidoreductase activity, acting on paired donors, with incorporation or reduction of molecular oxygen"/>
    <property type="evidence" value="ECO:0007669"/>
    <property type="project" value="InterPro"/>
</dbReference>
<dbReference type="PRINTS" id="PR00463">
    <property type="entry name" value="EP450I"/>
</dbReference>
<gene>
    <name evidence="11" type="ORF">RSOLAG22IIIB_07744</name>
</gene>
<accession>A0A0K6FQ05</accession>
<dbReference type="CDD" id="cd11065">
    <property type="entry name" value="CYP64-like"/>
    <property type="match status" value="1"/>
</dbReference>
<reference evidence="11 12" key="1">
    <citation type="submission" date="2015-07" db="EMBL/GenBank/DDBJ databases">
        <authorList>
            <person name="Noorani M."/>
        </authorList>
    </citation>
    <scope>NUCLEOTIDE SEQUENCE [LARGE SCALE GENOMIC DNA]</scope>
    <source>
        <strain evidence="11">BBA 69670</strain>
    </source>
</reference>
<dbReference type="EMBL" id="CYGV01000324">
    <property type="protein sequence ID" value="CUA68069.1"/>
    <property type="molecule type" value="Genomic_DNA"/>
</dbReference>
<dbReference type="Pfam" id="PF00067">
    <property type="entry name" value="p450"/>
    <property type="match status" value="1"/>
</dbReference>
<evidence type="ECO:0000256" key="5">
    <source>
        <dbReference type="ARBA" id="ARBA00022723"/>
    </source>
</evidence>
<keyword evidence="6 10" id="KW-0560">Oxidoreductase</keyword>
<dbReference type="InterPro" id="IPR036396">
    <property type="entry name" value="Cyt_P450_sf"/>
</dbReference>
<evidence type="ECO:0000256" key="1">
    <source>
        <dbReference type="ARBA" id="ARBA00001971"/>
    </source>
</evidence>
<dbReference type="InterPro" id="IPR002401">
    <property type="entry name" value="Cyt_P450_E_grp-I"/>
</dbReference>
<keyword evidence="4 9" id="KW-0349">Heme</keyword>
<protein>
    <submittedName>
        <fullName evidence="11">O-methylsterigmatocystin oxidoreductase</fullName>
    </submittedName>
</protein>
<dbReference type="GO" id="GO:0020037">
    <property type="term" value="F:heme binding"/>
    <property type="evidence" value="ECO:0007669"/>
    <property type="project" value="InterPro"/>
</dbReference>
<dbReference type="InterPro" id="IPR001128">
    <property type="entry name" value="Cyt_P450"/>
</dbReference>
<keyword evidence="7 9" id="KW-0408">Iron</keyword>
<evidence type="ECO:0000256" key="7">
    <source>
        <dbReference type="ARBA" id="ARBA00023004"/>
    </source>
</evidence>
<feature type="binding site" description="axial binding residue" evidence="9">
    <location>
        <position position="452"/>
    </location>
    <ligand>
        <name>heme</name>
        <dbReference type="ChEBI" id="CHEBI:30413"/>
    </ligand>
    <ligandPart>
        <name>Fe</name>
        <dbReference type="ChEBI" id="CHEBI:18248"/>
    </ligandPart>
</feature>
<dbReference type="PANTHER" id="PTHR46300">
    <property type="entry name" value="P450, PUTATIVE (EUROFUNG)-RELATED-RELATED"/>
    <property type="match status" value="1"/>
</dbReference>
<comment type="similarity">
    <text evidence="3 10">Belongs to the cytochrome P450 family.</text>
</comment>
<dbReference type="InterPro" id="IPR050364">
    <property type="entry name" value="Cytochrome_P450_fung"/>
</dbReference>
<dbReference type="PANTHER" id="PTHR46300:SF7">
    <property type="entry name" value="P450, PUTATIVE (EUROFUNG)-RELATED"/>
    <property type="match status" value="1"/>
</dbReference>
<dbReference type="Gene3D" id="1.10.630.10">
    <property type="entry name" value="Cytochrome P450"/>
    <property type="match status" value="1"/>
</dbReference>
<evidence type="ECO:0000256" key="10">
    <source>
        <dbReference type="RuleBase" id="RU000461"/>
    </source>
</evidence>
<dbReference type="AlphaFoldDB" id="A0A0K6FQ05"/>
<evidence type="ECO:0000313" key="12">
    <source>
        <dbReference type="Proteomes" id="UP000044841"/>
    </source>
</evidence>
<keyword evidence="12" id="KW-1185">Reference proteome</keyword>
<evidence type="ECO:0000256" key="9">
    <source>
        <dbReference type="PIRSR" id="PIRSR602401-1"/>
    </source>
</evidence>
<sequence>MNYYSVGWPSSFCNMKQLGFLSLAAGVLIIAKLGRSLYITWLGSARLPPSPTKHWFWGNKEFLTQPHRHALLGTKYKAELGNIISIVTPMDTNIFLNTIDLATELLEKHAAVTADRPRNVMSNEILGWGTSPAFRQHDEVHKKMRRVMASALHPAAARSYSSQHLDMTLKFLRRIAAKPTSFLELPNQMNGAFMISLAYGYVPQEGKDPLISFVHEAVRFFALSLTNYYLVNDFPILKHVPTWFPGAGFKRFGEKGSNMRTSYANKTFNMVFEQVQNGRVDRPSYVSSLLESKGGVNVSEGDIELIKWTATSLFGAGTTTIGSVVNSFFLVACLYPEVMKKAQAEIDSSVGRERIPNLDDRSSLPYTNALVLEIMRMWPPVPLGVGHVATEDIDFGEYRIPKGTTINANIWAMLRDPKYFPFPHIFNPSRFLKANPEPDPRKYIFGFGRRTCPGLHVANNGAWIMCAGLLSVFNISASPQLELKVARLGGRESEKLYELWEPYGVNDLLPFDCEIKVRDSAATSILEHTS</sequence>
<organism evidence="11 12">
    <name type="scientific">Rhizoctonia solani</name>
    <dbReference type="NCBI Taxonomy" id="456999"/>
    <lineage>
        <taxon>Eukaryota</taxon>
        <taxon>Fungi</taxon>
        <taxon>Dikarya</taxon>
        <taxon>Basidiomycota</taxon>
        <taxon>Agaricomycotina</taxon>
        <taxon>Agaricomycetes</taxon>
        <taxon>Cantharellales</taxon>
        <taxon>Ceratobasidiaceae</taxon>
        <taxon>Rhizoctonia</taxon>
    </lineage>
</organism>
<proteinExistence type="inferred from homology"/>
<dbReference type="GO" id="GO:0005506">
    <property type="term" value="F:iron ion binding"/>
    <property type="evidence" value="ECO:0007669"/>
    <property type="project" value="InterPro"/>
</dbReference>
<comment type="cofactor">
    <cofactor evidence="1 9">
        <name>heme</name>
        <dbReference type="ChEBI" id="CHEBI:30413"/>
    </cofactor>
</comment>
<dbReference type="PROSITE" id="PS00086">
    <property type="entry name" value="CYTOCHROME_P450"/>
    <property type="match status" value="1"/>
</dbReference>
<dbReference type="SUPFAM" id="SSF48264">
    <property type="entry name" value="Cytochrome P450"/>
    <property type="match status" value="1"/>
</dbReference>
<evidence type="ECO:0000256" key="4">
    <source>
        <dbReference type="ARBA" id="ARBA00022617"/>
    </source>
</evidence>
<evidence type="ECO:0000256" key="6">
    <source>
        <dbReference type="ARBA" id="ARBA00023002"/>
    </source>
</evidence>
<evidence type="ECO:0000256" key="8">
    <source>
        <dbReference type="ARBA" id="ARBA00023033"/>
    </source>
</evidence>